<reference evidence="1" key="1">
    <citation type="journal article" date="2015" name="Genome Announc.">
        <title>Draft Genome Sequence of Bacteroidales Strain TBC1, a Novel Isolate from a Methanogenic Wastewater Treatment System.</title>
        <authorList>
            <person name="Tourlousse D.M."/>
            <person name="Matsuura N."/>
            <person name="Sun L."/>
            <person name="Toyonaga M."/>
            <person name="Kuroda K."/>
            <person name="Ohashi A."/>
            <person name="Cruz R."/>
            <person name="Yamaguchi T."/>
            <person name="Sekiguchi Y."/>
        </authorList>
    </citation>
    <scope>NUCLEOTIDE SEQUENCE [LARGE SCALE GENOMIC DNA]</scope>
    <source>
        <strain evidence="1">TBC1</strain>
    </source>
</reference>
<keyword evidence="2" id="KW-1185">Reference proteome</keyword>
<proteinExistence type="predicted"/>
<evidence type="ECO:0000313" key="2">
    <source>
        <dbReference type="Proteomes" id="UP000053091"/>
    </source>
</evidence>
<name>A0A0S7BWB9_9BACT</name>
<sequence length="64" mass="7275">MIHTSGITVQTYTIFCRIRQIAVKTLLKKDQQTVINNPLLISSAEYPLKTSESKLNLNTHSKMI</sequence>
<dbReference type="STRING" id="1678841.TBC1_11999"/>
<protein>
    <submittedName>
        <fullName evidence="1">Uncharacterized protein</fullName>
    </submittedName>
</protein>
<dbReference type="EMBL" id="DF968182">
    <property type="protein sequence ID" value="GAP42859.1"/>
    <property type="molecule type" value="Genomic_DNA"/>
</dbReference>
<gene>
    <name evidence="1" type="ORF">TBC1_11999</name>
</gene>
<organism evidence="1">
    <name type="scientific">Lentimicrobium saccharophilum</name>
    <dbReference type="NCBI Taxonomy" id="1678841"/>
    <lineage>
        <taxon>Bacteria</taxon>
        <taxon>Pseudomonadati</taxon>
        <taxon>Bacteroidota</taxon>
        <taxon>Bacteroidia</taxon>
        <taxon>Bacteroidales</taxon>
        <taxon>Lentimicrobiaceae</taxon>
        <taxon>Lentimicrobium</taxon>
    </lineage>
</organism>
<evidence type="ECO:0000313" key="1">
    <source>
        <dbReference type="EMBL" id="GAP42859.1"/>
    </source>
</evidence>
<dbReference type="AlphaFoldDB" id="A0A0S7BWB9"/>
<accession>A0A0S7BWB9</accession>
<dbReference type="Proteomes" id="UP000053091">
    <property type="component" value="Unassembled WGS sequence"/>
</dbReference>